<organism evidence="9 10">
    <name type="scientific">Paxillus involutus ATCC 200175</name>
    <dbReference type="NCBI Taxonomy" id="664439"/>
    <lineage>
        <taxon>Eukaryota</taxon>
        <taxon>Fungi</taxon>
        <taxon>Dikarya</taxon>
        <taxon>Basidiomycota</taxon>
        <taxon>Agaricomycotina</taxon>
        <taxon>Agaricomycetes</taxon>
        <taxon>Agaricomycetidae</taxon>
        <taxon>Boletales</taxon>
        <taxon>Paxilineae</taxon>
        <taxon>Paxillaceae</taxon>
        <taxon>Paxillus</taxon>
    </lineage>
</organism>
<evidence type="ECO:0000256" key="7">
    <source>
        <dbReference type="RuleBase" id="RU368100"/>
    </source>
</evidence>
<comment type="subunit">
    <text evidence="7">Component of a fungal signal recognition particle (SRP) complex that consists of a 7SL RNA molecule (scR1) and at least six protein subunits: SRP72, SRP68, SRP54, SEC65, SRP21 and SRP14.</text>
</comment>
<dbReference type="InterPro" id="IPR009018">
    <property type="entry name" value="Signal_recog_particle_SRP9/14"/>
</dbReference>
<dbReference type="Gene3D" id="3.30.720.10">
    <property type="entry name" value="Signal recognition particle alu RNA binding heterodimer, srp9/1"/>
    <property type="match status" value="1"/>
</dbReference>
<evidence type="ECO:0000313" key="10">
    <source>
        <dbReference type="Proteomes" id="UP000053647"/>
    </source>
</evidence>
<dbReference type="GO" id="GO:0006614">
    <property type="term" value="P:SRP-dependent cotranslational protein targeting to membrane"/>
    <property type="evidence" value="ECO:0007669"/>
    <property type="project" value="UniProtKB-UniRule"/>
</dbReference>
<feature type="region of interest" description="Disordered" evidence="8">
    <location>
        <begin position="125"/>
        <end position="170"/>
    </location>
</feature>
<feature type="compositionally biased region" description="Basic residues" evidence="8">
    <location>
        <begin position="131"/>
        <end position="140"/>
    </location>
</feature>
<evidence type="ECO:0000256" key="5">
    <source>
        <dbReference type="ARBA" id="ARBA00023135"/>
    </source>
</evidence>
<protein>
    <recommendedName>
        <fullName evidence="7">Signal recognition particle subunit SRP14</fullName>
    </recommendedName>
    <alternativeName>
        <fullName evidence="7">Signal recognition particle 14 kDa protein</fullName>
    </alternativeName>
</protein>
<dbReference type="Pfam" id="PF02290">
    <property type="entry name" value="SRP14"/>
    <property type="match status" value="1"/>
</dbReference>
<comment type="function">
    <text evidence="7">Component of the signal recognition particle (SRP) complex, a ribonucleoprotein complex that mediates the cotranslational targeting of secretory and membrane proteins to the endoplasmic reticulum (ER).</text>
</comment>
<dbReference type="EMBL" id="KN819348">
    <property type="protein sequence ID" value="KIJ13835.1"/>
    <property type="molecule type" value="Genomic_DNA"/>
</dbReference>
<dbReference type="GO" id="GO:0008312">
    <property type="term" value="F:7S RNA binding"/>
    <property type="evidence" value="ECO:0007669"/>
    <property type="project" value="UniProtKB-UniRule"/>
</dbReference>
<dbReference type="Proteomes" id="UP000053647">
    <property type="component" value="Unassembled WGS sequence"/>
</dbReference>
<keyword evidence="4 7" id="KW-0694">RNA-binding</keyword>
<dbReference type="InterPro" id="IPR003210">
    <property type="entry name" value="Signal_recog_particle_SRP14"/>
</dbReference>
<keyword evidence="5 7" id="KW-0733">Signal recognition particle</keyword>
<comment type="subcellular location">
    <subcellularLocation>
        <location evidence="1 7">Cytoplasm</location>
    </subcellularLocation>
</comment>
<evidence type="ECO:0000256" key="8">
    <source>
        <dbReference type="SAM" id="MobiDB-lite"/>
    </source>
</evidence>
<comment type="similarity">
    <text evidence="2 7">Belongs to the SRP14 family.</text>
</comment>
<evidence type="ECO:0000256" key="6">
    <source>
        <dbReference type="ARBA" id="ARBA00023274"/>
    </source>
</evidence>
<reference evidence="10" key="2">
    <citation type="submission" date="2015-01" db="EMBL/GenBank/DDBJ databases">
        <title>Evolutionary Origins and Diversification of the Mycorrhizal Mutualists.</title>
        <authorList>
            <consortium name="DOE Joint Genome Institute"/>
            <consortium name="Mycorrhizal Genomics Consortium"/>
            <person name="Kohler A."/>
            <person name="Kuo A."/>
            <person name="Nagy L.G."/>
            <person name="Floudas D."/>
            <person name="Copeland A."/>
            <person name="Barry K.W."/>
            <person name="Cichocki N."/>
            <person name="Veneault-Fourrey C."/>
            <person name="LaButti K."/>
            <person name="Lindquist E.A."/>
            <person name="Lipzen A."/>
            <person name="Lundell T."/>
            <person name="Morin E."/>
            <person name="Murat C."/>
            <person name="Riley R."/>
            <person name="Ohm R."/>
            <person name="Sun H."/>
            <person name="Tunlid A."/>
            <person name="Henrissat B."/>
            <person name="Grigoriev I.V."/>
            <person name="Hibbett D.S."/>
            <person name="Martin F."/>
        </authorList>
    </citation>
    <scope>NUCLEOTIDE SEQUENCE [LARGE SCALE GENOMIC DNA]</scope>
    <source>
        <strain evidence="10">ATCC 200175</strain>
    </source>
</reference>
<keyword evidence="10" id="KW-1185">Reference proteome</keyword>
<name>A0A0C9TE03_PAXIN</name>
<evidence type="ECO:0000313" key="9">
    <source>
        <dbReference type="EMBL" id="KIJ13835.1"/>
    </source>
</evidence>
<keyword evidence="6 7" id="KW-0687">Ribonucleoprotein</keyword>
<evidence type="ECO:0000256" key="1">
    <source>
        <dbReference type="ARBA" id="ARBA00004496"/>
    </source>
</evidence>
<dbReference type="PANTHER" id="PTHR12013">
    <property type="entry name" value="SIGNAL RECOGNITION PARTICLE 14 KD PROTEIN"/>
    <property type="match status" value="1"/>
</dbReference>
<dbReference type="HOGENOM" id="CLU_094309_0_1_1"/>
<feature type="compositionally biased region" description="Basic and acidic residues" evidence="8">
    <location>
        <begin position="148"/>
        <end position="162"/>
    </location>
</feature>
<sequence length="191" mass="21663">MQLVDNDTFLRQLNALFESAKDKGAIWLTHKRLTHDGQDATMTDADAHDTTSTKEYPCLVRVTDGKKAKFSTHVTPANLSKFHTAYGTLLKASFTALRKRDKKREKQRAEQFAKRKQRIAEPVVVSGPKRGNGRRKRQRLGKAVGKQEQARERAVKREEDRAQVQASTSALVKAVVKQEQAREHAVKKEED</sequence>
<gene>
    <name evidence="9" type="ORF">PAXINDRAFT_176915</name>
</gene>
<keyword evidence="3 7" id="KW-0963">Cytoplasm</keyword>
<dbReference type="OrthoDB" id="19209at2759"/>
<dbReference type="AlphaFoldDB" id="A0A0C9TE03"/>
<dbReference type="GO" id="GO:0005786">
    <property type="term" value="C:signal recognition particle, endoplasmic reticulum targeting"/>
    <property type="evidence" value="ECO:0007669"/>
    <property type="project" value="UniProtKB-UniRule"/>
</dbReference>
<dbReference type="GO" id="GO:0030942">
    <property type="term" value="F:endoplasmic reticulum signal peptide binding"/>
    <property type="evidence" value="ECO:0007669"/>
    <property type="project" value="UniProtKB-UniRule"/>
</dbReference>
<evidence type="ECO:0000256" key="2">
    <source>
        <dbReference type="ARBA" id="ARBA00010349"/>
    </source>
</evidence>
<dbReference type="SUPFAM" id="SSF54762">
    <property type="entry name" value="Signal recognition particle alu RNA binding heterodimer, SRP9/14"/>
    <property type="match status" value="1"/>
</dbReference>
<reference evidence="9 10" key="1">
    <citation type="submission" date="2014-06" db="EMBL/GenBank/DDBJ databases">
        <authorList>
            <consortium name="DOE Joint Genome Institute"/>
            <person name="Kuo A."/>
            <person name="Kohler A."/>
            <person name="Nagy L.G."/>
            <person name="Floudas D."/>
            <person name="Copeland A."/>
            <person name="Barry K.W."/>
            <person name="Cichocki N."/>
            <person name="Veneault-Fourrey C."/>
            <person name="LaButti K."/>
            <person name="Lindquist E.A."/>
            <person name="Lipzen A."/>
            <person name="Lundell T."/>
            <person name="Morin E."/>
            <person name="Murat C."/>
            <person name="Sun H."/>
            <person name="Tunlid A."/>
            <person name="Henrissat B."/>
            <person name="Grigoriev I.V."/>
            <person name="Hibbett D.S."/>
            <person name="Martin F."/>
            <person name="Nordberg H.P."/>
            <person name="Cantor M.N."/>
            <person name="Hua S.X."/>
        </authorList>
    </citation>
    <scope>NUCLEOTIDE SEQUENCE [LARGE SCALE GENOMIC DNA]</scope>
    <source>
        <strain evidence="9 10">ATCC 200175</strain>
    </source>
</reference>
<accession>A0A0C9TE03</accession>
<proteinExistence type="inferred from homology"/>
<evidence type="ECO:0000256" key="4">
    <source>
        <dbReference type="ARBA" id="ARBA00022884"/>
    </source>
</evidence>
<evidence type="ECO:0000256" key="3">
    <source>
        <dbReference type="ARBA" id="ARBA00022490"/>
    </source>
</evidence>